<dbReference type="SUPFAM" id="SSF52172">
    <property type="entry name" value="CheY-like"/>
    <property type="match status" value="1"/>
</dbReference>
<keyword evidence="5" id="KW-1185">Reference proteome</keyword>
<evidence type="ECO:0000313" key="5">
    <source>
        <dbReference type="Proteomes" id="UP000237839"/>
    </source>
</evidence>
<gene>
    <name evidence="4" type="ORF">S2091_4129</name>
</gene>
<sequence length="415" mass="45747">MNNWTNKSVLIVEDSSVQRTHLAGLFKSLNFGTVLEACNGVDALRVLSTHGIGMVDLVITDLDMPHMDGIELINHLSDRQLTKHLIVTSARDPRMLEVVESMGLDDAGMHLLGTVVKPVKITDLLTTLQRADHIISHSPAILDPSRFDLAELETALEQGQFIAFFQPKIEVATGIIKGVEALARWRHPEHGILSPLHFIPRIEGSPLMEPFTLAIVGQSLRELVNWHHAGLTSIKVSINLSAENLANLGFIERLVSITNAYGVEPESVIWEVTETMVMSNLSQCLANLVRLRLKGFGLAMDDYGIGYSSMQQLSRCPFTELKIDRAFVDGASERPNRLVILESSIDMGHRLGVVTVAEGVEALADWGLLQELGCDIAQGYLIAKPMQASELLDWIDTNRVRLQSLAKRASVKNSV</sequence>
<dbReference type="InterPro" id="IPR050706">
    <property type="entry name" value="Cyclic-di-GMP_PDE-like"/>
</dbReference>
<dbReference type="InterPro" id="IPR011006">
    <property type="entry name" value="CheY-like_superfamily"/>
</dbReference>
<dbReference type="GO" id="GO:0000160">
    <property type="term" value="P:phosphorelay signal transduction system"/>
    <property type="evidence" value="ECO:0007669"/>
    <property type="project" value="InterPro"/>
</dbReference>
<reference evidence="4 5" key="1">
    <citation type="submission" date="2018-02" db="EMBL/GenBank/DDBJ databases">
        <title>Solimicrobium silvestre gen. nov., sp. nov., isolated from alpine forest soil.</title>
        <authorList>
            <person name="Margesin R."/>
            <person name="Albuquerque L."/>
            <person name="Zhang D.-C."/>
            <person name="Froufe H.J.C."/>
            <person name="Severino R."/>
            <person name="Roxo I."/>
            <person name="Egas C."/>
            <person name="Da Costa M.S."/>
        </authorList>
    </citation>
    <scope>NUCLEOTIDE SEQUENCE [LARGE SCALE GENOMIC DNA]</scope>
    <source>
        <strain evidence="4 5">S20-91</strain>
    </source>
</reference>
<dbReference type="AlphaFoldDB" id="A0A2S9GTU8"/>
<accession>A0A2S9GTU8</accession>
<evidence type="ECO:0000313" key="4">
    <source>
        <dbReference type="EMBL" id="PRC91128.1"/>
    </source>
</evidence>
<dbReference type="SMART" id="SM00448">
    <property type="entry name" value="REC"/>
    <property type="match status" value="1"/>
</dbReference>
<dbReference type="Gene3D" id="3.40.50.2300">
    <property type="match status" value="1"/>
</dbReference>
<dbReference type="SMART" id="SM00052">
    <property type="entry name" value="EAL"/>
    <property type="match status" value="1"/>
</dbReference>
<organism evidence="4 5">
    <name type="scientific">Solimicrobium silvestre</name>
    <dbReference type="NCBI Taxonomy" id="2099400"/>
    <lineage>
        <taxon>Bacteria</taxon>
        <taxon>Pseudomonadati</taxon>
        <taxon>Pseudomonadota</taxon>
        <taxon>Betaproteobacteria</taxon>
        <taxon>Burkholderiales</taxon>
        <taxon>Oxalobacteraceae</taxon>
        <taxon>Solimicrobium</taxon>
    </lineage>
</organism>
<feature type="domain" description="EAL" evidence="3">
    <location>
        <begin position="145"/>
        <end position="399"/>
    </location>
</feature>
<dbReference type="EMBL" id="PUGF01000028">
    <property type="protein sequence ID" value="PRC91128.1"/>
    <property type="molecule type" value="Genomic_DNA"/>
</dbReference>
<dbReference type="RefSeq" id="WP_105533862.1">
    <property type="nucleotide sequence ID" value="NZ_PUGF01000028.1"/>
</dbReference>
<dbReference type="Proteomes" id="UP000237839">
    <property type="component" value="Unassembled WGS sequence"/>
</dbReference>
<feature type="domain" description="Response regulatory" evidence="2">
    <location>
        <begin position="8"/>
        <end position="132"/>
    </location>
</feature>
<dbReference type="CDD" id="cd01948">
    <property type="entry name" value="EAL"/>
    <property type="match status" value="1"/>
</dbReference>
<dbReference type="OrthoDB" id="9813903at2"/>
<comment type="caution">
    <text evidence="4">The sequence shown here is derived from an EMBL/GenBank/DDBJ whole genome shotgun (WGS) entry which is preliminary data.</text>
</comment>
<evidence type="ECO:0000256" key="1">
    <source>
        <dbReference type="PROSITE-ProRule" id="PRU00169"/>
    </source>
</evidence>
<dbReference type="PANTHER" id="PTHR33121:SF79">
    <property type="entry name" value="CYCLIC DI-GMP PHOSPHODIESTERASE PDED-RELATED"/>
    <property type="match status" value="1"/>
</dbReference>
<dbReference type="InterPro" id="IPR001633">
    <property type="entry name" value="EAL_dom"/>
</dbReference>
<evidence type="ECO:0000259" key="2">
    <source>
        <dbReference type="PROSITE" id="PS50110"/>
    </source>
</evidence>
<protein>
    <submittedName>
        <fullName evidence="4">EAL domain</fullName>
    </submittedName>
</protein>
<dbReference type="SUPFAM" id="SSF141868">
    <property type="entry name" value="EAL domain-like"/>
    <property type="match status" value="1"/>
</dbReference>
<dbReference type="Gene3D" id="3.20.20.450">
    <property type="entry name" value="EAL domain"/>
    <property type="match status" value="1"/>
</dbReference>
<dbReference type="InterPro" id="IPR035919">
    <property type="entry name" value="EAL_sf"/>
</dbReference>
<dbReference type="PROSITE" id="PS50110">
    <property type="entry name" value="RESPONSE_REGULATORY"/>
    <property type="match status" value="1"/>
</dbReference>
<dbReference type="GO" id="GO:0071111">
    <property type="term" value="F:cyclic-guanylate-specific phosphodiesterase activity"/>
    <property type="evidence" value="ECO:0007669"/>
    <property type="project" value="InterPro"/>
</dbReference>
<name>A0A2S9GTU8_9BURK</name>
<dbReference type="PROSITE" id="PS50883">
    <property type="entry name" value="EAL"/>
    <property type="match status" value="1"/>
</dbReference>
<keyword evidence="1" id="KW-0597">Phosphoprotein</keyword>
<feature type="modified residue" description="4-aspartylphosphate" evidence="1">
    <location>
        <position position="61"/>
    </location>
</feature>
<dbReference type="Pfam" id="PF00072">
    <property type="entry name" value="Response_reg"/>
    <property type="match status" value="1"/>
</dbReference>
<dbReference type="InterPro" id="IPR001789">
    <property type="entry name" value="Sig_transdc_resp-reg_receiver"/>
</dbReference>
<dbReference type="Pfam" id="PF00563">
    <property type="entry name" value="EAL"/>
    <property type="match status" value="1"/>
</dbReference>
<dbReference type="PANTHER" id="PTHR33121">
    <property type="entry name" value="CYCLIC DI-GMP PHOSPHODIESTERASE PDEF"/>
    <property type="match status" value="1"/>
</dbReference>
<evidence type="ECO:0000259" key="3">
    <source>
        <dbReference type="PROSITE" id="PS50883"/>
    </source>
</evidence>
<proteinExistence type="predicted"/>